<dbReference type="SUPFAM" id="SSF55874">
    <property type="entry name" value="ATPase domain of HSP90 chaperone/DNA topoisomerase II/histidine kinase"/>
    <property type="match status" value="1"/>
</dbReference>
<dbReference type="InterPro" id="IPR003594">
    <property type="entry name" value="HATPase_dom"/>
</dbReference>
<evidence type="ECO:0000313" key="5">
    <source>
        <dbReference type="EMBL" id="MCO1335429.1"/>
    </source>
</evidence>
<comment type="caution">
    <text evidence="5">The sequence shown here is derived from an EMBL/GenBank/DDBJ whole genome shotgun (WGS) entry which is preliminary data.</text>
</comment>
<dbReference type="InterPro" id="IPR005467">
    <property type="entry name" value="His_kinase_dom"/>
</dbReference>
<comment type="catalytic activity">
    <reaction evidence="1">
        <text>ATP + protein L-histidine = ADP + protein N-phospho-L-histidine.</text>
        <dbReference type="EC" id="2.7.13.3"/>
    </reaction>
</comment>
<dbReference type="EC" id="2.7.13.3" evidence="2"/>
<reference evidence="5" key="1">
    <citation type="journal article" date="2022" name="Arch. Microbiol.">
        <title>Microbulbifer okhotskensis sp. nov., isolated from a deep bottom sediment of the Okhotsk Sea.</title>
        <authorList>
            <person name="Romanenko L."/>
            <person name="Kurilenko V."/>
            <person name="Otstavnykh N."/>
            <person name="Velansky P."/>
            <person name="Isaeva M."/>
            <person name="Mikhailov V."/>
        </authorList>
    </citation>
    <scope>NUCLEOTIDE SEQUENCE</scope>
    <source>
        <strain evidence="5">OS29</strain>
    </source>
</reference>
<keyword evidence="3" id="KW-0597">Phosphoprotein</keyword>
<evidence type="ECO:0000256" key="1">
    <source>
        <dbReference type="ARBA" id="ARBA00000085"/>
    </source>
</evidence>
<evidence type="ECO:0000259" key="4">
    <source>
        <dbReference type="PROSITE" id="PS50109"/>
    </source>
</evidence>
<dbReference type="Pfam" id="PF02518">
    <property type="entry name" value="HATPase_c"/>
    <property type="match status" value="1"/>
</dbReference>
<dbReference type="AlphaFoldDB" id="A0A9X2J6H7"/>
<dbReference type="PRINTS" id="PR00344">
    <property type="entry name" value="BCTRLSENSOR"/>
</dbReference>
<dbReference type="EMBL" id="JALBWM010000063">
    <property type="protein sequence ID" value="MCO1335429.1"/>
    <property type="molecule type" value="Genomic_DNA"/>
</dbReference>
<sequence>MDHLLSDLQAIKRIVEDLNLLSLTEARQLKVHTQATVLADVVAEIHSSYQEKATAEHIEMPLEIIDRRVASVDISRFRQILINLLDNGFKYAAHGGFLGISVVPEGDWITIQVRDQGPGLSHNQQQKIFERFYRQDPSRSDKKSLGLGLAISRQLAELMHGTLEVASATDLGCTFVLRFHTQFQDS</sequence>
<keyword evidence="5" id="KW-0067">ATP-binding</keyword>
<evidence type="ECO:0000313" key="6">
    <source>
        <dbReference type="Proteomes" id="UP001139028"/>
    </source>
</evidence>
<dbReference type="PROSITE" id="PS50109">
    <property type="entry name" value="HIS_KIN"/>
    <property type="match status" value="1"/>
</dbReference>
<dbReference type="GO" id="GO:0005524">
    <property type="term" value="F:ATP binding"/>
    <property type="evidence" value="ECO:0007669"/>
    <property type="project" value="UniProtKB-KW"/>
</dbReference>
<dbReference type="PANTHER" id="PTHR43547">
    <property type="entry name" value="TWO-COMPONENT HISTIDINE KINASE"/>
    <property type="match status" value="1"/>
</dbReference>
<feature type="domain" description="Histidine kinase" evidence="4">
    <location>
        <begin position="1"/>
        <end position="183"/>
    </location>
</feature>
<keyword evidence="6" id="KW-1185">Reference proteome</keyword>
<name>A0A9X2J6H7_9GAMM</name>
<keyword evidence="5" id="KW-0547">Nucleotide-binding</keyword>
<dbReference type="SMART" id="SM00387">
    <property type="entry name" value="HATPase_c"/>
    <property type="match status" value="1"/>
</dbReference>
<evidence type="ECO:0000256" key="3">
    <source>
        <dbReference type="ARBA" id="ARBA00022553"/>
    </source>
</evidence>
<dbReference type="CDD" id="cd00075">
    <property type="entry name" value="HATPase"/>
    <property type="match status" value="1"/>
</dbReference>
<dbReference type="RefSeq" id="WP_252469866.1">
    <property type="nucleotide sequence ID" value="NZ_JALBWM010000063.1"/>
</dbReference>
<organism evidence="5 6">
    <name type="scientific">Microbulbifer okhotskensis</name>
    <dbReference type="NCBI Taxonomy" id="2926617"/>
    <lineage>
        <taxon>Bacteria</taxon>
        <taxon>Pseudomonadati</taxon>
        <taxon>Pseudomonadota</taxon>
        <taxon>Gammaproteobacteria</taxon>
        <taxon>Cellvibrionales</taxon>
        <taxon>Microbulbiferaceae</taxon>
        <taxon>Microbulbifer</taxon>
    </lineage>
</organism>
<dbReference type="InterPro" id="IPR036890">
    <property type="entry name" value="HATPase_C_sf"/>
</dbReference>
<dbReference type="GO" id="GO:0000155">
    <property type="term" value="F:phosphorelay sensor kinase activity"/>
    <property type="evidence" value="ECO:0007669"/>
    <property type="project" value="TreeGrafter"/>
</dbReference>
<dbReference type="InterPro" id="IPR004358">
    <property type="entry name" value="Sig_transdc_His_kin-like_C"/>
</dbReference>
<gene>
    <name evidence="5" type="ORF">MO867_13910</name>
</gene>
<dbReference type="PANTHER" id="PTHR43547:SF2">
    <property type="entry name" value="HYBRID SIGNAL TRANSDUCTION HISTIDINE KINASE C"/>
    <property type="match status" value="1"/>
</dbReference>
<evidence type="ECO:0000256" key="2">
    <source>
        <dbReference type="ARBA" id="ARBA00012438"/>
    </source>
</evidence>
<protein>
    <recommendedName>
        <fullName evidence="2">histidine kinase</fullName>
        <ecNumber evidence="2">2.7.13.3</ecNumber>
    </recommendedName>
</protein>
<dbReference type="Gene3D" id="3.30.565.10">
    <property type="entry name" value="Histidine kinase-like ATPase, C-terminal domain"/>
    <property type="match status" value="1"/>
</dbReference>
<accession>A0A9X2J6H7</accession>
<dbReference type="Proteomes" id="UP001139028">
    <property type="component" value="Unassembled WGS sequence"/>
</dbReference>
<proteinExistence type="predicted"/>